<accession>Q6Z1D4</accession>
<sequence>MLQRLAPSLEHGHQEQTKELYIMKIEPLFCRMQEEMEEVEGEGKEKMDEQLMNAIAGELRSAAASKWRMDGRCRDAIKRTRQSTYTSNKW</sequence>
<reference evidence="2" key="2">
    <citation type="journal article" date="2008" name="Nucleic Acids Res.">
        <title>The rice annotation project database (RAP-DB): 2008 update.</title>
        <authorList>
            <consortium name="The rice annotation project (RAP)"/>
        </authorList>
    </citation>
    <scope>GENOME REANNOTATION</scope>
    <source>
        <strain evidence="2">cv. Nipponbare</strain>
    </source>
</reference>
<organism evidence="1 2">
    <name type="scientific">Oryza sativa subsp. japonica</name>
    <name type="common">Rice</name>
    <dbReference type="NCBI Taxonomy" id="39947"/>
    <lineage>
        <taxon>Eukaryota</taxon>
        <taxon>Viridiplantae</taxon>
        <taxon>Streptophyta</taxon>
        <taxon>Embryophyta</taxon>
        <taxon>Tracheophyta</taxon>
        <taxon>Spermatophyta</taxon>
        <taxon>Magnoliopsida</taxon>
        <taxon>Liliopsida</taxon>
        <taxon>Poales</taxon>
        <taxon>Poaceae</taxon>
        <taxon>BOP clade</taxon>
        <taxon>Oryzoideae</taxon>
        <taxon>Oryzeae</taxon>
        <taxon>Oryzinae</taxon>
        <taxon>Oryza</taxon>
        <taxon>Oryza sativa</taxon>
    </lineage>
</organism>
<evidence type="ECO:0000313" key="1">
    <source>
        <dbReference type="EMBL" id="BAD05591.1"/>
    </source>
</evidence>
<evidence type="ECO:0000313" key="2">
    <source>
        <dbReference type="Proteomes" id="UP000000763"/>
    </source>
</evidence>
<dbReference type="EMBL" id="AP005441">
    <property type="protein sequence ID" value="BAD05591.1"/>
    <property type="molecule type" value="Genomic_DNA"/>
</dbReference>
<dbReference type="Proteomes" id="UP000000763">
    <property type="component" value="Chromosome 8"/>
</dbReference>
<name>Q6Z1D4_ORYSJ</name>
<dbReference type="AlphaFoldDB" id="Q6Z1D4"/>
<proteinExistence type="predicted"/>
<protein>
    <submittedName>
        <fullName evidence="1">Uncharacterized protein</fullName>
    </submittedName>
</protein>
<gene>
    <name evidence="1" type="primary">OSJNBa0056O06.6</name>
</gene>
<reference evidence="2" key="1">
    <citation type="journal article" date="2005" name="Nature">
        <title>The map-based sequence of the rice genome.</title>
        <authorList>
            <consortium name="International rice genome sequencing project (IRGSP)"/>
            <person name="Matsumoto T."/>
            <person name="Wu J."/>
            <person name="Kanamori H."/>
            <person name="Katayose Y."/>
            <person name="Fujisawa M."/>
            <person name="Namiki N."/>
            <person name="Mizuno H."/>
            <person name="Yamamoto K."/>
            <person name="Antonio B.A."/>
            <person name="Baba T."/>
            <person name="Sakata K."/>
            <person name="Nagamura Y."/>
            <person name="Aoki H."/>
            <person name="Arikawa K."/>
            <person name="Arita K."/>
            <person name="Bito T."/>
            <person name="Chiden Y."/>
            <person name="Fujitsuka N."/>
            <person name="Fukunaka R."/>
            <person name="Hamada M."/>
            <person name="Harada C."/>
            <person name="Hayashi A."/>
            <person name="Hijishita S."/>
            <person name="Honda M."/>
            <person name="Hosokawa S."/>
            <person name="Ichikawa Y."/>
            <person name="Idonuma A."/>
            <person name="Iijima M."/>
            <person name="Ikeda M."/>
            <person name="Ikeno M."/>
            <person name="Ito K."/>
            <person name="Ito S."/>
            <person name="Ito T."/>
            <person name="Ito Y."/>
            <person name="Ito Y."/>
            <person name="Iwabuchi A."/>
            <person name="Kamiya K."/>
            <person name="Karasawa W."/>
            <person name="Kurita K."/>
            <person name="Katagiri S."/>
            <person name="Kikuta A."/>
            <person name="Kobayashi H."/>
            <person name="Kobayashi N."/>
            <person name="Machita K."/>
            <person name="Maehara T."/>
            <person name="Masukawa M."/>
            <person name="Mizubayashi T."/>
            <person name="Mukai Y."/>
            <person name="Nagasaki H."/>
            <person name="Nagata Y."/>
            <person name="Naito S."/>
            <person name="Nakashima M."/>
            <person name="Nakama Y."/>
            <person name="Nakamichi Y."/>
            <person name="Nakamura M."/>
            <person name="Meguro A."/>
            <person name="Negishi M."/>
            <person name="Ohta I."/>
            <person name="Ohta T."/>
            <person name="Okamoto M."/>
            <person name="Ono N."/>
            <person name="Saji S."/>
            <person name="Sakaguchi M."/>
            <person name="Sakai K."/>
            <person name="Shibata M."/>
            <person name="Shimokawa T."/>
            <person name="Song J."/>
            <person name="Takazaki Y."/>
            <person name="Terasawa K."/>
            <person name="Tsugane M."/>
            <person name="Tsuji K."/>
            <person name="Ueda S."/>
            <person name="Waki K."/>
            <person name="Yamagata H."/>
            <person name="Yamamoto M."/>
            <person name="Yamamoto S."/>
            <person name="Yamane H."/>
            <person name="Yoshiki S."/>
            <person name="Yoshihara R."/>
            <person name="Yukawa K."/>
            <person name="Zhong H."/>
            <person name="Yano M."/>
            <person name="Yuan Q."/>
            <person name="Ouyang S."/>
            <person name="Liu J."/>
            <person name="Jones K.M."/>
            <person name="Gansberger K."/>
            <person name="Moffat K."/>
            <person name="Hill J."/>
            <person name="Bera J."/>
            <person name="Fadrosh D."/>
            <person name="Jin S."/>
            <person name="Johri S."/>
            <person name="Kim M."/>
            <person name="Overton L."/>
            <person name="Reardon M."/>
            <person name="Tsitrin T."/>
            <person name="Vuong H."/>
            <person name="Weaver B."/>
            <person name="Ciecko A."/>
            <person name="Tallon L."/>
            <person name="Jackson J."/>
            <person name="Pai G."/>
            <person name="Aken S.V."/>
            <person name="Utterback T."/>
            <person name="Reidmuller S."/>
            <person name="Feldblyum T."/>
            <person name="Hsiao J."/>
            <person name="Zismann V."/>
            <person name="Iobst S."/>
            <person name="de Vazeille A.R."/>
            <person name="Buell C.R."/>
            <person name="Ying K."/>
            <person name="Li Y."/>
            <person name="Lu T."/>
            <person name="Huang Y."/>
            <person name="Zhao Q."/>
            <person name="Feng Q."/>
            <person name="Zhang L."/>
            <person name="Zhu J."/>
            <person name="Weng Q."/>
            <person name="Mu J."/>
            <person name="Lu Y."/>
            <person name="Fan D."/>
            <person name="Liu Y."/>
            <person name="Guan J."/>
            <person name="Zhang Y."/>
            <person name="Yu S."/>
            <person name="Liu X."/>
            <person name="Zhang Y."/>
            <person name="Hong G."/>
            <person name="Han B."/>
            <person name="Choisne N."/>
            <person name="Demange N."/>
            <person name="Orjeda G."/>
            <person name="Samain S."/>
            <person name="Cattolico L."/>
            <person name="Pelletier E."/>
            <person name="Couloux A."/>
            <person name="Segurens B."/>
            <person name="Wincker P."/>
            <person name="D'Hont A."/>
            <person name="Scarpelli C."/>
            <person name="Weissenbach J."/>
            <person name="Salanoubat M."/>
            <person name="Quetier F."/>
            <person name="Yu Y."/>
            <person name="Kim H.R."/>
            <person name="Rambo T."/>
            <person name="Currie J."/>
            <person name="Collura K."/>
            <person name="Luo M."/>
            <person name="Yang T."/>
            <person name="Ammiraju J.S.S."/>
            <person name="Engler F."/>
            <person name="Soderlund C."/>
            <person name="Wing R.A."/>
            <person name="Palmer L.E."/>
            <person name="de la Bastide M."/>
            <person name="Spiegel L."/>
            <person name="Nascimento L."/>
            <person name="Zutavern T."/>
            <person name="O'Shaughnessy A."/>
            <person name="Dike S."/>
            <person name="Dedhia N."/>
            <person name="Preston R."/>
            <person name="Balija V."/>
            <person name="McCombie W.R."/>
            <person name="Chow T."/>
            <person name="Chen H."/>
            <person name="Chung M."/>
            <person name="Chen C."/>
            <person name="Shaw J."/>
            <person name="Wu H."/>
            <person name="Hsiao K."/>
            <person name="Chao Y."/>
            <person name="Chu M."/>
            <person name="Cheng C."/>
            <person name="Hour A."/>
            <person name="Lee P."/>
            <person name="Lin S."/>
            <person name="Lin Y."/>
            <person name="Liou J."/>
            <person name="Liu S."/>
            <person name="Hsing Y."/>
            <person name="Raghuvanshi S."/>
            <person name="Mohanty A."/>
            <person name="Bharti A.K."/>
            <person name="Gaur A."/>
            <person name="Gupta V."/>
            <person name="Kumar D."/>
            <person name="Ravi V."/>
            <person name="Vij S."/>
            <person name="Kapur A."/>
            <person name="Khurana P."/>
            <person name="Khurana P."/>
            <person name="Khurana J.P."/>
            <person name="Tyagi A.K."/>
            <person name="Gaikwad K."/>
            <person name="Singh A."/>
            <person name="Dalal V."/>
            <person name="Srivastava S."/>
            <person name="Dixit A."/>
            <person name="Pal A.K."/>
            <person name="Ghazi I.A."/>
            <person name="Yadav M."/>
            <person name="Pandit A."/>
            <person name="Bhargava A."/>
            <person name="Sureshbabu K."/>
            <person name="Batra K."/>
            <person name="Sharma T.R."/>
            <person name="Mohapatra T."/>
            <person name="Singh N.K."/>
            <person name="Messing J."/>
            <person name="Nelson A.B."/>
            <person name="Fuks G."/>
            <person name="Kavchok S."/>
            <person name="Keizer G."/>
            <person name="Linton E."/>
            <person name="Llaca V."/>
            <person name="Song R."/>
            <person name="Tanyolac B."/>
            <person name="Young S."/>
            <person name="Ho-Il K."/>
            <person name="Hahn J.H."/>
            <person name="Sangsakoo G."/>
            <person name="Vanavichit A."/>
            <person name="de Mattos Luiz.A.T."/>
            <person name="Zimmer P.D."/>
            <person name="Malone G."/>
            <person name="Dellagostin O."/>
            <person name="de Oliveira A.C."/>
            <person name="Bevan M."/>
            <person name="Bancroft I."/>
            <person name="Minx P."/>
            <person name="Cordum H."/>
            <person name="Wilson R."/>
            <person name="Cheng Z."/>
            <person name="Jin W."/>
            <person name="Jiang J."/>
            <person name="Leong S.A."/>
            <person name="Iwama H."/>
            <person name="Gojobori T."/>
            <person name="Itoh T."/>
            <person name="Niimura Y."/>
            <person name="Fujii Y."/>
            <person name="Habara T."/>
            <person name="Sakai H."/>
            <person name="Sato Y."/>
            <person name="Wilson G."/>
            <person name="Kumar K."/>
            <person name="McCouch S."/>
            <person name="Juretic N."/>
            <person name="Hoen D."/>
            <person name="Wright S."/>
            <person name="Bruskiewich R."/>
            <person name="Bureau T."/>
            <person name="Miyao A."/>
            <person name="Hirochika H."/>
            <person name="Nishikawa T."/>
            <person name="Kadowaki K."/>
            <person name="Sugiura M."/>
            <person name="Burr B."/>
            <person name="Sasaki T."/>
        </authorList>
    </citation>
    <scope>NUCLEOTIDE SEQUENCE [LARGE SCALE GENOMIC DNA]</scope>
    <source>
        <strain evidence="2">cv. Nipponbare</strain>
    </source>
</reference>